<evidence type="ECO:0000256" key="1">
    <source>
        <dbReference type="SAM" id="Phobius"/>
    </source>
</evidence>
<proteinExistence type="predicted"/>
<protein>
    <submittedName>
        <fullName evidence="2">Uncharacterized protein</fullName>
    </submittedName>
</protein>
<dbReference type="AlphaFoldDB" id="A0AAV8YHJ6"/>
<evidence type="ECO:0000313" key="3">
    <source>
        <dbReference type="Proteomes" id="UP001162162"/>
    </source>
</evidence>
<keyword evidence="1" id="KW-0812">Transmembrane</keyword>
<keyword evidence="1" id="KW-1133">Transmembrane helix</keyword>
<feature type="transmembrane region" description="Helical" evidence="1">
    <location>
        <begin position="23"/>
        <end position="41"/>
    </location>
</feature>
<comment type="caution">
    <text evidence="2">The sequence shown here is derived from an EMBL/GenBank/DDBJ whole genome shotgun (WGS) entry which is preliminary data.</text>
</comment>
<reference evidence="2" key="1">
    <citation type="journal article" date="2023" name="Insect Mol. Biol.">
        <title>Genome sequencing provides insights into the evolution of gene families encoding plant cell wall-degrading enzymes in longhorned beetles.</title>
        <authorList>
            <person name="Shin N.R."/>
            <person name="Okamura Y."/>
            <person name="Kirsch R."/>
            <person name="Pauchet Y."/>
        </authorList>
    </citation>
    <scope>NUCLEOTIDE SEQUENCE</scope>
    <source>
        <strain evidence="2">AMC_N1</strain>
    </source>
</reference>
<sequence length="115" mass="12696">MSLQLPFATIPTIAFTSNPGNKIASILLSIMVIAINTYFVVNTVNELELHWFPLLLVVIVGIFYLVFCAYLVIHMAISMGNTSLLRYSLVQRYVVGPVDSTLDISPISYSSPKGK</sequence>
<organism evidence="2 3">
    <name type="scientific">Aromia moschata</name>
    <dbReference type="NCBI Taxonomy" id="1265417"/>
    <lineage>
        <taxon>Eukaryota</taxon>
        <taxon>Metazoa</taxon>
        <taxon>Ecdysozoa</taxon>
        <taxon>Arthropoda</taxon>
        <taxon>Hexapoda</taxon>
        <taxon>Insecta</taxon>
        <taxon>Pterygota</taxon>
        <taxon>Neoptera</taxon>
        <taxon>Endopterygota</taxon>
        <taxon>Coleoptera</taxon>
        <taxon>Polyphaga</taxon>
        <taxon>Cucujiformia</taxon>
        <taxon>Chrysomeloidea</taxon>
        <taxon>Cerambycidae</taxon>
        <taxon>Cerambycinae</taxon>
        <taxon>Callichromatini</taxon>
        <taxon>Aromia</taxon>
    </lineage>
</organism>
<dbReference type="EMBL" id="JAPWTK010000089">
    <property type="protein sequence ID" value="KAJ8951148.1"/>
    <property type="molecule type" value="Genomic_DNA"/>
</dbReference>
<gene>
    <name evidence="2" type="ORF">NQ318_021592</name>
</gene>
<evidence type="ECO:0000313" key="2">
    <source>
        <dbReference type="EMBL" id="KAJ8951148.1"/>
    </source>
</evidence>
<keyword evidence="1" id="KW-0472">Membrane</keyword>
<accession>A0AAV8YHJ6</accession>
<name>A0AAV8YHJ6_9CUCU</name>
<dbReference type="Proteomes" id="UP001162162">
    <property type="component" value="Unassembled WGS sequence"/>
</dbReference>
<keyword evidence="3" id="KW-1185">Reference proteome</keyword>
<feature type="transmembrane region" description="Helical" evidence="1">
    <location>
        <begin position="53"/>
        <end position="77"/>
    </location>
</feature>